<organism evidence="1">
    <name type="scientific">Phytophthora nicotianae</name>
    <name type="common">Potato buckeye rot agent</name>
    <name type="synonym">Phytophthora parasitica</name>
    <dbReference type="NCBI Taxonomy" id="4792"/>
    <lineage>
        <taxon>Eukaryota</taxon>
        <taxon>Sar</taxon>
        <taxon>Stramenopiles</taxon>
        <taxon>Oomycota</taxon>
        <taxon>Peronosporomycetes</taxon>
        <taxon>Peronosporales</taxon>
        <taxon>Peronosporaceae</taxon>
        <taxon>Phytophthora</taxon>
    </lineage>
</organism>
<protein>
    <submittedName>
        <fullName evidence="1">Uncharacterized protein</fullName>
    </submittedName>
</protein>
<reference evidence="1" key="1">
    <citation type="submission" date="2013-11" db="EMBL/GenBank/DDBJ databases">
        <title>The Genome Sequence of Phytophthora parasitica CHvinca01.</title>
        <authorList>
            <consortium name="The Broad Institute Genomics Platform"/>
            <person name="Russ C."/>
            <person name="Tyler B."/>
            <person name="Panabieres F."/>
            <person name="Shan W."/>
            <person name="Tripathy S."/>
            <person name="Grunwald N."/>
            <person name="Machado M."/>
            <person name="Johnson C.S."/>
            <person name="Arredondo F."/>
            <person name="Hong C."/>
            <person name="Coffey M."/>
            <person name="Young S.K."/>
            <person name="Zeng Q."/>
            <person name="Gargeya S."/>
            <person name="Fitzgerald M."/>
            <person name="Abouelleil A."/>
            <person name="Alvarado L."/>
            <person name="Chapman S.B."/>
            <person name="Gainer-Dewar J."/>
            <person name="Goldberg J."/>
            <person name="Griggs A."/>
            <person name="Gujja S."/>
            <person name="Hansen M."/>
            <person name="Howarth C."/>
            <person name="Imamovic A."/>
            <person name="Ireland A."/>
            <person name="Larimer J."/>
            <person name="McCowan C."/>
            <person name="Murphy C."/>
            <person name="Pearson M."/>
            <person name="Poon T.W."/>
            <person name="Priest M."/>
            <person name="Roberts A."/>
            <person name="Saif S."/>
            <person name="Shea T."/>
            <person name="Sykes S."/>
            <person name="Wortman J."/>
            <person name="Nusbaum C."/>
            <person name="Birren B."/>
        </authorList>
    </citation>
    <scope>NUCLEOTIDE SEQUENCE [LARGE SCALE GENOMIC DNA]</scope>
    <source>
        <strain evidence="1">CHvinca01</strain>
    </source>
</reference>
<gene>
    <name evidence="1" type="ORF">L917_06635</name>
</gene>
<dbReference type="AlphaFoldDB" id="W2LFY0"/>
<dbReference type="EMBL" id="KI679025">
    <property type="protein sequence ID" value="ETL95594.1"/>
    <property type="molecule type" value="Genomic_DNA"/>
</dbReference>
<sequence length="53" mass="5775">RLRQTNPIGPRLAKPRHRETLARVRDPHTDAVSSSVALTAAHTAMTICTAGRD</sequence>
<evidence type="ECO:0000313" key="1">
    <source>
        <dbReference type="EMBL" id="ETL95594.1"/>
    </source>
</evidence>
<dbReference type="Proteomes" id="UP000054423">
    <property type="component" value="Unassembled WGS sequence"/>
</dbReference>
<feature type="non-terminal residue" evidence="1">
    <location>
        <position position="1"/>
    </location>
</feature>
<accession>W2LFY0</accession>
<name>W2LFY0_PHYNI</name>
<proteinExistence type="predicted"/>